<sequence length="315" mass="34864">MSIRRVQTEGAFAPGISSPNARAAVDLARDLAAARNAYKKQDSSASIAAHSNCGCKNDGLKAMNEPGHTSNSMRNSICRVFFDSGVAALGLNLLVLTVMTSRDALYTVLELSLTRLYMAATLSFAMFSGVLAYRRTEEQHFEYERERRREMWELDNFPQGEKDEMVELYTARGMTLKDARTVINLMANYEHFFVDIMMIEELNMLPPDQTITSLLLGFTTALGSVVFGLVPWIFFQCCRWFTTVSGQTLVSTSFLTTLLAALAAAILRIHTFTGAEHFKSYYIGRLHIELPYAVETGTGLFVALVGASLVCAALV</sequence>
<comment type="similarity">
    <text evidence="2">Belongs to the CCC1 family.</text>
</comment>
<dbReference type="Pfam" id="PF01988">
    <property type="entry name" value="VIT1"/>
    <property type="match status" value="1"/>
</dbReference>
<proteinExistence type="inferred from homology"/>
<evidence type="ECO:0000256" key="1">
    <source>
        <dbReference type="ARBA" id="ARBA00004127"/>
    </source>
</evidence>
<keyword evidence="9" id="KW-1185">Reference proteome</keyword>
<dbReference type="EMBL" id="VJMH01006405">
    <property type="protein sequence ID" value="KAF0689891.1"/>
    <property type="molecule type" value="Genomic_DNA"/>
</dbReference>
<evidence type="ECO:0000256" key="5">
    <source>
        <dbReference type="ARBA" id="ARBA00023136"/>
    </source>
</evidence>
<dbReference type="EMBL" id="CAADRA010006426">
    <property type="protein sequence ID" value="VFT95422.1"/>
    <property type="molecule type" value="Genomic_DNA"/>
</dbReference>
<dbReference type="GO" id="GO:0012505">
    <property type="term" value="C:endomembrane system"/>
    <property type="evidence" value="ECO:0007669"/>
    <property type="project" value="UniProtKB-SubCell"/>
</dbReference>
<dbReference type="InterPro" id="IPR008217">
    <property type="entry name" value="Ccc1_fam"/>
</dbReference>
<dbReference type="Proteomes" id="UP000332933">
    <property type="component" value="Unassembled WGS sequence"/>
</dbReference>
<dbReference type="GO" id="GO:0030026">
    <property type="term" value="P:intracellular manganese ion homeostasis"/>
    <property type="evidence" value="ECO:0007669"/>
    <property type="project" value="InterPro"/>
</dbReference>
<evidence type="ECO:0000256" key="2">
    <source>
        <dbReference type="ARBA" id="ARBA00007049"/>
    </source>
</evidence>
<evidence type="ECO:0000313" key="8">
    <source>
        <dbReference type="EMBL" id="VFT95422.1"/>
    </source>
</evidence>
<evidence type="ECO:0000313" key="7">
    <source>
        <dbReference type="EMBL" id="KAF0689891.1"/>
    </source>
</evidence>
<evidence type="ECO:0000313" key="9">
    <source>
        <dbReference type="Proteomes" id="UP000332933"/>
    </source>
</evidence>
<evidence type="ECO:0000256" key="4">
    <source>
        <dbReference type="ARBA" id="ARBA00022989"/>
    </source>
</evidence>
<dbReference type="AlphaFoldDB" id="A0A485LAT1"/>
<feature type="transmembrane region" description="Helical" evidence="6">
    <location>
        <begin position="113"/>
        <end position="133"/>
    </location>
</feature>
<organism evidence="8 9">
    <name type="scientific">Aphanomyces stellatus</name>
    <dbReference type="NCBI Taxonomy" id="120398"/>
    <lineage>
        <taxon>Eukaryota</taxon>
        <taxon>Sar</taxon>
        <taxon>Stramenopiles</taxon>
        <taxon>Oomycota</taxon>
        <taxon>Saprolegniomycetes</taxon>
        <taxon>Saprolegniales</taxon>
        <taxon>Verrucalvaceae</taxon>
        <taxon>Aphanomyces</taxon>
    </lineage>
</organism>
<feature type="transmembrane region" description="Helical" evidence="6">
    <location>
        <begin position="80"/>
        <end position="101"/>
    </location>
</feature>
<dbReference type="OrthoDB" id="73465at2759"/>
<feature type="transmembrane region" description="Helical" evidence="6">
    <location>
        <begin position="290"/>
        <end position="314"/>
    </location>
</feature>
<reference evidence="8 9" key="1">
    <citation type="submission" date="2019-03" db="EMBL/GenBank/DDBJ databases">
        <authorList>
            <person name="Gaulin E."/>
            <person name="Dumas B."/>
        </authorList>
    </citation>
    <scope>NUCLEOTIDE SEQUENCE [LARGE SCALE GENOMIC DNA]</scope>
    <source>
        <strain evidence="8">CBS 568.67</strain>
    </source>
</reference>
<dbReference type="GO" id="GO:0005384">
    <property type="term" value="F:manganese ion transmembrane transporter activity"/>
    <property type="evidence" value="ECO:0007669"/>
    <property type="project" value="InterPro"/>
</dbReference>
<reference evidence="7" key="2">
    <citation type="submission" date="2019-06" db="EMBL/GenBank/DDBJ databases">
        <title>Genomics analysis of Aphanomyces spp. identifies a new class of oomycete effector associated with host adaptation.</title>
        <authorList>
            <person name="Gaulin E."/>
        </authorList>
    </citation>
    <scope>NUCLEOTIDE SEQUENCE</scope>
    <source>
        <strain evidence="7">CBS 578.67</strain>
    </source>
</reference>
<keyword evidence="4 6" id="KW-1133">Transmembrane helix</keyword>
<evidence type="ECO:0000256" key="3">
    <source>
        <dbReference type="ARBA" id="ARBA00022692"/>
    </source>
</evidence>
<keyword evidence="3 6" id="KW-0812">Transmembrane</keyword>
<gene>
    <name evidence="8" type="primary">Aste57867_18687</name>
    <name evidence="7" type="ORF">As57867_018625</name>
    <name evidence="8" type="ORF">ASTE57867_18687</name>
</gene>
<keyword evidence="5 6" id="KW-0472">Membrane</keyword>
<comment type="subcellular location">
    <subcellularLocation>
        <location evidence="1">Endomembrane system</location>
        <topology evidence="1">Multi-pass membrane protein</topology>
    </subcellularLocation>
</comment>
<name>A0A485LAT1_9STRA</name>
<feature type="transmembrane region" description="Helical" evidence="6">
    <location>
        <begin position="247"/>
        <end position="270"/>
    </location>
</feature>
<protein>
    <submittedName>
        <fullName evidence="8">Aste57867_18687 protein</fullName>
    </submittedName>
</protein>
<feature type="transmembrane region" description="Helical" evidence="6">
    <location>
        <begin position="211"/>
        <end position="235"/>
    </location>
</feature>
<accession>A0A485LAT1</accession>
<evidence type="ECO:0000256" key="6">
    <source>
        <dbReference type="SAM" id="Phobius"/>
    </source>
</evidence>